<dbReference type="EMBL" id="AAXB02000009">
    <property type="protein sequence ID" value="EDM62830.1"/>
    <property type="molecule type" value="Genomic_DNA"/>
</dbReference>
<sequence>MELAITTKKMNFLTIFLDKMLLKAEGTVDLYTFLETGLDLF</sequence>
<accession>A6BHS9</accession>
<reference evidence="1 2" key="1">
    <citation type="submission" date="2007-03" db="EMBL/GenBank/DDBJ databases">
        <authorList>
            <person name="Fulton L."/>
            <person name="Clifton S."/>
            <person name="Fulton B."/>
            <person name="Xu J."/>
            <person name="Minx P."/>
            <person name="Pepin K.H."/>
            <person name="Johnson M."/>
            <person name="Thiruvilangam P."/>
            <person name="Bhonagiri V."/>
            <person name="Nash W.E."/>
            <person name="Mardis E.R."/>
            <person name="Wilson R.K."/>
        </authorList>
    </citation>
    <scope>NUCLEOTIDE SEQUENCE [LARGE SCALE GENOMIC DNA]</scope>
    <source>
        <strain evidence="1 2">DSM 13814</strain>
    </source>
</reference>
<proteinExistence type="predicted"/>
<gene>
    <name evidence="1" type="ORF">DORLON_01855</name>
</gene>
<name>A6BHS9_9FIRM</name>
<dbReference type="Proteomes" id="UP000004016">
    <property type="component" value="Unassembled WGS sequence"/>
</dbReference>
<protein>
    <submittedName>
        <fullName evidence="1">Uncharacterized protein</fullName>
    </submittedName>
</protein>
<organism evidence="1 2">
    <name type="scientific">Dorea longicatena DSM 13814</name>
    <dbReference type="NCBI Taxonomy" id="411462"/>
    <lineage>
        <taxon>Bacteria</taxon>
        <taxon>Bacillati</taxon>
        <taxon>Bacillota</taxon>
        <taxon>Clostridia</taxon>
        <taxon>Lachnospirales</taxon>
        <taxon>Lachnospiraceae</taxon>
        <taxon>Dorea</taxon>
    </lineage>
</organism>
<evidence type="ECO:0000313" key="1">
    <source>
        <dbReference type="EMBL" id="EDM62830.1"/>
    </source>
</evidence>
<dbReference type="AlphaFoldDB" id="A6BHS9"/>
<evidence type="ECO:0000313" key="2">
    <source>
        <dbReference type="Proteomes" id="UP000004016"/>
    </source>
</evidence>
<reference evidence="1 2" key="2">
    <citation type="submission" date="2007-04" db="EMBL/GenBank/DDBJ databases">
        <title>Draft genome sequence of Dorea longicatena (DSM 13814).</title>
        <authorList>
            <person name="Sudarsanam P."/>
            <person name="Ley R."/>
            <person name="Guruge J."/>
            <person name="Turnbaugh P.J."/>
            <person name="Mahowald M."/>
            <person name="Liep D."/>
            <person name="Gordon J."/>
        </authorList>
    </citation>
    <scope>NUCLEOTIDE SEQUENCE [LARGE SCALE GENOMIC DNA]</scope>
    <source>
        <strain evidence="1 2">DSM 13814</strain>
    </source>
</reference>
<dbReference type="HOGENOM" id="CLU_3269188_0_0_9"/>
<comment type="caution">
    <text evidence="1">The sequence shown here is derived from an EMBL/GenBank/DDBJ whole genome shotgun (WGS) entry which is preliminary data.</text>
</comment>